<dbReference type="InterPro" id="IPR050352">
    <property type="entry name" value="ABCG_transporters"/>
</dbReference>
<dbReference type="GO" id="GO:0016020">
    <property type="term" value="C:membrane"/>
    <property type="evidence" value="ECO:0007669"/>
    <property type="project" value="UniProtKB-SubCell"/>
</dbReference>
<protein>
    <submittedName>
        <fullName evidence="7">Uncharacterized protein</fullName>
    </submittedName>
</protein>
<keyword evidence="3 6" id="KW-0812">Transmembrane</keyword>
<keyword evidence="8" id="KW-1185">Reference proteome</keyword>
<comment type="subcellular location">
    <subcellularLocation>
        <location evidence="1">Membrane</location>
        <topology evidence="1">Multi-pass membrane protein</topology>
    </subcellularLocation>
</comment>
<feature type="transmembrane region" description="Helical" evidence="6">
    <location>
        <begin position="26"/>
        <end position="45"/>
    </location>
</feature>
<comment type="caution">
    <text evidence="7">The sequence shown here is derived from an EMBL/GenBank/DDBJ whole genome shotgun (WGS) entry which is preliminary data.</text>
</comment>
<dbReference type="SUPFAM" id="SSF52540">
    <property type="entry name" value="P-loop containing nucleoside triphosphate hydrolases"/>
    <property type="match status" value="1"/>
</dbReference>
<dbReference type="PANTHER" id="PTHR48041">
    <property type="entry name" value="ABC TRANSPORTER G FAMILY MEMBER 28"/>
    <property type="match status" value="1"/>
</dbReference>
<evidence type="ECO:0000313" key="7">
    <source>
        <dbReference type="EMBL" id="KAL2348612.1"/>
    </source>
</evidence>
<evidence type="ECO:0000313" key="8">
    <source>
        <dbReference type="Proteomes" id="UP001603857"/>
    </source>
</evidence>
<evidence type="ECO:0000256" key="2">
    <source>
        <dbReference type="ARBA" id="ARBA00022448"/>
    </source>
</evidence>
<evidence type="ECO:0000256" key="5">
    <source>
        <dbReference type="ARBA" id="ARBA00023136"/>
    </source>
</evidence>
<dbReference type="PANTHER" id="PTHR48041:SF56">
    <property type="entry name" value="ABC TRANSPORTER G FAMILY MEMBER 25"/>
    <property type="match status" value="1"/>
</dbReference>
<dbReference type="Gene3D" id="3.40.50.300">
    <property type="entry name" value="P-loop containing nucleotide triphosphate hydrolases"/>
    <property type="match status" value="1"/>
</dbReference>
<evidence type="ECO:0000256" key="3">
    <source>
        <dbReference type="ARBA" id="ARBA00022692"/>
    </source>
</evidence>
<evidence type="ECO:0000256" key="1">
    <source>
        <dbReference type="ARBA" id="ARBA00004141"/>
    </source>
</evidence>
<evidence type="ECO:0000256" key="4">
    <source>
        <dbReference type="ARBA" id="ARBA00022989"/>
    </source>
</evidence>
<dbReference type="EMBL" id="JBGMDY010000001">
    <property type="protein sequence ID" value="KAL2348612.1"/>
    <property type="molecule type" value="Genomic_DNA"/>
</dbReference>
<dbReference type="AlphaFoldDB" id="A0ABD1NKF3"/>
<accession>A0ABD1NKF3</accession>
<evidence type="ECO:0000256" key="6">
    <source>
        <dbReference type="SAM" id="Phobius"/>
    </source>
</evidence>
<sequence>MGRNLPWPCVFMFKDFHLDHMLPWETIFLGHVLPCLSTLSLIMFLREHTNHRLGLGLGKCQHTIIGNGFIRDVSGGERKRVSIAHEMLWWTLAPGALDEPTSGLDSTAAHRLLGRRRCGQEGEDGGYLRAPAFEPRLPMFDKVLLLYRRGDVSYFGKGAVGRLQICVEQLAAWVAMLRYGFKD</sequence>
<gene>
    <name evidence="7" type="ORF">Fmac_002612</name>
</gene>
<keyword evidence="4 6" id="KW-1133">Transmembrane helix</keyword>
<dbReference type="InterPro" id="IPR027417">
    <property type="entry name" value="P-loop_NTPase"/>
</dbReference>
<reference evidence="7 8" key="1">
    <citation type="submission" date="2024-08" db="EMBL/GenBank/DDBJ databases">
        <title>Insights into the chromosomal genome structure of Flemingia macrophylla.</title>
        <authorList>
            <person name="Ding Y."/>
            <person name="Zhao Y."/>
            <person name="Bi W."/>
            <person name="Wu M."/>
            <person name="Zhao G."/>
            <person name="Gong Y."/>
            <person name="Li W."/>
            <person name="Zhang P."/>
        </authorList>
    </citation>
    <scope>NUCLEOTIDE SEQUENCE [LARGE SCALE GENOMIC DNA]</scope>
    <source>
        <strain evidence="7">DYQJB</strain>
        <tissue evidence="7">Leaf</tissue>
    </source>
</reference>
<dbReference type="Proteomes" id="UP001603857">
    <property type="component" value="Unassembled WGS sequence"/>
</dbReference>
<proteinExistence type="predicted"/>
<name>A0ABD1NKF3_9FABA</name>
<keyword evidence="5 6" id="KW-0472">Membrane</keyword>
<keyword evidence="2" id="KW-0813">Transport</keyword>
<organism evidence="7 8">
    <name type="scientific">Flemingia macrophylla</name>
    <dbReference type="NCBI Taxonomy" id="520843"/>
    <lineage>
        <taxon>Eukaryota</taxon>
        <taxon>Viridiplantae</taxon>
        <taxon>Streptophyta</taxon>
        <taxon>Embryophyta</taxon>
        <taxon>Tracheophyta</taxon>
        <taxon>Spermatophyta</taxon>
        <taxon>Magnoliopsida</taxon>
        <taxon>eudicotyledons</taxon>
        <taxon>Gunneridae</taxon>
        <taxon>Pentapetalae</taxon>
        <taxon>rosids</taxon>
        <taxon>fabids</taxon>
        <taxon>Fabales</taxon>
        <taxon>Fabaceae</taxon>
        <taxon>Papilionoideae</taxon>
        <taxon>50 kb inversion clade</taxon>
        <taxon>NPAAA clade</taxon>
        <taxon>indigoferoid/millettioid clade</taxon>
        <taxon>Phaseoleae</taxon>
        <taxon>Flemingia</taxon>
    </lineage>
</organism>